<comment type="caution">
    <text evidence="1">The sequence shown here is derived from an EMBL/GenBank/DDBJ whole genome shotgun (WGS) entry which is preliminary data.</text>
</comment>
<dbReference type="RefSeq" id="WP_214171872.1">
    <property type="nucleotide sequence ID" value="NZ_JAHCVJ010000005.1"/>
</dbReference>
<keyword evidence="2" id="KW-1185">Reference proteome</keyword>
<dbReference type="AlphaFoldDB" id="A0AAW4L6D1"/>
<accession>A0AAW4L6D1</accession>
<protein>
    <submittedName>
        <fullName evidence="1">Uncharacterized protein</fullName>
    </submittedName>
</protein>
<dbReference type="Proteomes" id="UP000811899">
    <property type="component" value="Unassembled WGS sequence"/>
</dbReference>
<evidence type="ECO:0000313" key="1">
    <source>
        <dbReference type="EMBL" id="MBT0665090.1"/>
    </source>
</evidence>
<reference evidence="1 2" key="1">
    <citation type="submission" date="2021-05" db="EMBL/GenBank/DDBJ databases">
        <title>The draft genome of Geobacter pelophilus DSM 12255.</title>
        <authorList>
            <person name="Xu Z."/>
            <person name="Masuda Y."/>
            <person name="Itoh H."/>
            <person name="Senoo K."/>
        </authorList>
    </citation>
    <scope>NUCLEOTIDE SEQUENCE [LARGE SCALE GENOMIC DNA]</scope>
    <source>
        <strain evidence="1 2">DSM 12255</strain>
    </source>
</reference>
<name>A0AAW4L6D1_9BACT</name>
<proteinExistence type="predicted"/>
<sequence>MSSPKYAKGSGRTSSGCNLTLVNDAKVAPSSAGYTSDVIVLIQLSNGHDLPS</sequence>
<dbReference type="EMBL" id="JAHCVJ010000005">
    <property type="protein sequence ID" value="MBT0665090.1"/>
    <property type="molecule type" value="Genomic_DNA"/>
</dbReference>
<gene>
    <name evidence="1" type="ORF">KI809_12355</name>
</gene>
<evidence type="ECO:0000313" key="2">
    <source>
        <dbReference type="Proteomes" id="UP000811899"/>
    </source>
</evidence>
<organism evidence="1 2">
    <name type="scientific">Geoanaerobacter pelophilus</name>
    <dbReference type="NCBI Taxonomy" id="60036"/>
    <lineage>
        <taxon>Bacteria</taxon>
        <taxon>Pseudomonadati</taxon>
        <taxon>Thermodesulfobacteriota</taxon>
        <taxon>Desulfuromonadia</taxon>
        <taxon>Geobacterales</taxon>
        <taxon>Geobacteraceae</taxon>
        <taxon>Geoanaerobacter</taxon>
    </lineage>
</organism>